<keyword evidence="9" id="KW-0808">Transferase</keyword>
<evidence type="ECO:0000256" key="1">
    <source>
        <dbReference type="ARBA" id="ARBA00022553"/>
    </source>
</evidence>
<gene>
    <name evidence="9" type="ORF">EY643_04885</name>
</gene>
<dbReference type="InterPro" id="IPR001789">
    <property type="entry name" value="Sig_transdc_resp-reg_receiver"/>
</dbReference>
<dbReference type="Pfam" id="PF00072">
    <property type="entry name" value="Response_reg"/>
    <property type="match status" value="1"/>
</dbReference>
<evidence type="ECO:0000313" key="10">
    <source>
        <dbReference type="Proteomes" id="UP000326287"/>
    </source>
</evidence>
<feature type="modified residue" description="Phosphohistidine" evidence="3">
    <location>
        <position position="535"/>
    </location>
</feature>
<evidence type="ECO:0000313" key="9">
    <source>
        <dbReference type="EMBL" id="QFU75034.1"/>
    </source>
</evidence>
<dbReference type="KEGG" id="halc:EY643_04885"/>
<accession>A0A5P9NIK4</accession>
<dbReference type="InterPro" id="IPR036641">
    <property type="entry name" value="HPT_dom_sf"/>
</dbReference>
<sequence>MQTDNDNGTSQEVTDGLDSTQESMVHWLMDELDKDEPSEKLFVVDRQAPVDMSLSAFEAEIAARPMQRGRDGADSFDAYVGEEVVMSSDSASGDIYQDSPSADLSEDLNIEEVMALDFSRDEELGVFEGKIDVADGDDILGLEEDDDIGETYLTVKRVKKGVEAEVAQPAPVAPVQEAPPEEPAPVAAEAAIDTQSDSVEDYIAANPAPSDDEEFDDYLVAGADLEETDSDIGGLELVAQESIVDVTPDEPVDLPEEIQEVAAAAGENILSAVTPLIGPLMEELNGLLATRLSAMGRPADAVYADFSLASDEASTNMARSQDYAPVMEVFTEIPSSLAELSETQRKAVFLRLCWMDSGDICNNLFRENTDKGVIEMDVPPVLRAVDNTVFDEGILDEDLDADLAPSGWEPGKEDTDIDALFGEFDGADSVELADETTETLDKVAASPAVESAPAPQPPAAAPAAPLVAQDTSWCVPADLPFSRAVPEGGSVLENFLDAFVEEGTIEVEKLGETFEAWELSPADADIHKEIARALHTLKGISKGIGLLGFGTLIENFEVLFGGLPKPEAKEEKNYFRIMHAWREAAVQGVAAIKANRCDIGSVIPYVEAPADYIAAEPIVAVATPDQAVPVEETLDEPLAEAAPQAAEVDAENLDSLRSLAGQEQALRAHSSDIFTEIQAKLSAVRGLVADIENTALQGELDGLAVLIERASNNNAEAEALLEKQSEAVMSLGGQTPGAPDSEVVAGTEPASAAEQAQAAPAPREVEDGVFALVVDDSRTQRMVATSQLGTIGVETETAENGAVAIDWLNTTDRLPNIILLDVEMPVKDGIQTMREIRESSRFGHVPVIMVTSRTGIKHRTLAEEAGCNGYMGKPFNFRMLVSQISELTGQHLEIDG</sequence>
<dbReference type="GO" id="GO:0000160">
    <property type="term" value="P:phosphorelay signal transduction system"/>
    <property type="evidence" value="ECO:0007669"/>
    <property type="project" value="UniProtKB-KW"/>
</dbReference>
<reference evidence="9 10" key="1">
    <citation type="submission" date="2019-02" db="EMBL/GenBank/DDBJ databases">
        <authorList>
            <person name="Li S.-H."/>
        </authorList>
    </citation>
    <scope>NUCLEOTIDE SEQUENCE [LARGE SCALE GENOMIC DNA]</scope>
    <source>
        <strain evidence="9 10">IMCC14385</strain>
    </source>
</reference>
<dbReference type="PANTHER" id="PTHR44591:SF3">
    <property type="entry name" value="RESPONSE REGULATORY DOMAIN-CONTAINING PROTEIN"/>
    <property type="match status" value="1"/>
</dbReference>
<dbReference type="SUPFAM" id="SSF52172">
    <property type="entry name" value="CheY-like"/>
    <property type="match status" value="1"/>
</dbReference>
<keyword evidence="5" id="KW-0175">Coiled coil</keyword>
<evidence type="ECO:0000259" key="8">
    <source>
        <dbReference type="PROSITE" id="PS50894"/>
    </source>
</evidence>
<evidence type="ECO:0000259" key="7">
    <source>
        <dbReference type="PROSITE" id="PS50110"/>
    </source>
</evidence>
<organism evidence="9 10">
    <name type="scientific">Halioglobus maricola</name>
    <dbReference type="NCBI Taxonomy" id="2601894"/>
    <lineage>
        <taxon>Bacteria</taxon>
        <taxon>Pseudomonadati</taxon>
        <taxon>Pseudomonadota</taxon>
        <taxon>Gammaproteobacteria</taxon>
        <taxon>Cellvibrionales</taxon>
        <taxon>Halieaceae</taxon>
        <taxon>Halioglobus</taxon>
    </lineage>
</organism>
<feature type="region of interest" description="Disordered" evidence="6">
    <location>
        <begin position="730"/>
        <end position="761"/>
    </location>
</feature>
<evidence type="ECO:0000256" key="2">
    <source>
        <dbReference type="ARBA" id="ARBA00023012"/>
    </source>
</evidence>
<evidence type="ECO:0000256" key="3">
    <source>
        <dbReference type="PROSITE-ProRule" id="PRU00110"/>
    </source>
</evidence>
<protein>
    <submittedName>
        <fullName evidence="9">Hybrid sensor histidine kinase/response regulator</fullName>
    </submittedName>
</protein>
<feature type="compositionally biased region" description="Low complexity" evidence="6">
    <location>
        <begin position="748"/>
        <end position="761"/>
    </location>
</feature>
<dbReference type="PROSITE" id="PS50110">
    <property type="entry name" value="RESPONSE_REGULATORY"/>
    <property type="match status" value="1"/>
</dbReference>
<evidence type="ECO:0000256" key="6">
    <source>
        <dbReference type="SAM" id="MobiDB-lite"/>
    </source>
</evidence>
<dbReference type="RefSeq" id="WP_152661140.1">
    <property type="nucleotide sequence ID" value="NZ_CP036422.1"/>
</dbReference>
<dbReference type="OrthoDB" id="9800897at2"/>
<dbReference type="InterPro" id="IPR011006">
    <property type="entry name" value="CheY-like_superfamily"/>
</dbReference>
<feature type="coiled-coil region" evidence="5">
    <location>
        <begin position="700"/>
        <end position="727"/>
    </location>
</feature>
<dbReference type="Gene3D" id="3.40.50.2300">
    <property type="match status" value="1"/>
</dbReference>
<evidence type="ECO:0000256" key="5">
    <source>
        <dbReference type="SAM" id="Coils"/>
    </source>
</evidence>
<keyword evidence="2" id="KW-0902">Two-component regulatory system</keyword>
<proteinExistence type="predicted"/>
<dbReference type="Proteomes" id="UP000326287">
    <property type="component" value="Chromosome"/>
</dbReference>
<dbReference type="CDD" id="cd17546">
    <property type="entry name" value="REC_hyHK_CKI1_RcsC-like"/>
    <property type="match status" value="1"/>
</dbReference>
<feature type="domain" description="Response regulatory" evidence="7">
    <location>
        <begin position="770"/>
        <end position="888"/>
    </location>
</feature>
<dbReference type="InterPro" id="IPR008207">
    <property type="entry name" value="Sig_transdc_His_kin_Hpt_dom"/>
</dbReference>
<keyword evidence="9" id="KW-0418">Kinase</keyword>
<dbReference type="Gene3D" id="1.20.120.160">
    <property type="entry name" value="HPT domain"/>
    <property type="match status" value="1"/>
</dbReference>
<dbReference type="AlphaFoldDB" id="A0A5P9NIK4"/>
<dbReference type="GO" id="GO:0004672">
    <property type="term" value="F:protein kinase activity"/>
    <property type="evidence" value="ECO:0007669"/>
    <property type="project" value="UniProtKB-ARBA"/>
</dbReference>
<feature type="modified residue" description="4-aspartylphosphate" evidence="4">
    <location>
        <position position="821"/>
    </location>
</feature>
<dbReference type="SMART" id="SM00448">
    <property type="entry name" value="REC"/>
    <property type="match status" value="1"/>
</dbReference>
<dbReference type="InterPro" id="IPR050595">
    <property type="entry name" value="Bact_response_regulator"/>
</dbReference>
<name>A0A5P9NIK4_9GAMM</name>
<feature type="region of interest" description="Disordered" evidence="6">
    <location>
        <begin position="1"/>
        <end position="22"/>
    </location>
</feature>
<evidence type="ECO:0000256" key="4">
    <source>
        <dbReference type="PROSITE-ProRule" id="PRU00169"/>
    </source>
</evidence>
<dbReference type="PROSITE" id="PS50894">
    <property type="entry name" value="HPT"/>
    <property type="match status" value="1"/>
</dbReference>
<dbReference type="PANTHER" id="PTHR44591">
    <property type="entry name" value="STRESS RESPONSE REGULATOR PROTEIN 1"/>
    <property type="match status" value="1"/>
</dbReference>
<dbReference type="SUPFAM" id="SSF47226">
    <property type="entry name" value="Histidine-containing phosphotransfer domain, HPT domain"/>
    <property type="match status" value="1"/>
</dbReference>
<dbReference type="EMBL" id="CP036422">
    <property type="protein sequence ID" value="QFU75034.1"/>
    <property type="molecule type" value="Genomic_DNA"/>
</dbReference>
<feature type="domain" description="HPt" evidence="8">
    <location>
        <begin position="488"/>
        <end position="592"/>
    </location>
</feature>
<keyword evidence="1 4" id="KW-0597">Phosphoprotein</keyword>
<keyword evidence="10" id="KW-1185">Reference proteome</keyword>